<comment type="catalytic activity">
    <reaction evidence="1 8">
        <text>dTDP-alpha-D-glucose = dTDP-4-dehydro-6-deoxy-alpha-D-glucose + H2O</text>
        <dbReference type="Rhea" id="RHEA:17221"/>
        <dbReference type="ChEBI" id="CHEBI:15377"/>
        <dbReference type="ChEBI" id="CHEBI:57477"/>
        <dbReference type="ChEBI" id="CHEBI:57649"/>
        <dbReference type="EC" id="4.2.1.46"/>
    </reaction>
</comment>
<dbReference type="NCBIfam" id="TIGR01181">
    <property type="entry name" value="dTDP_gluc_dehyt"/>
    <property type="match status" value="1"/>
</dbReference>
<name>A0A6F8ZD70_9FIRM</name>
<dbReference type="PANTHER" id="PTHR43000">
    <property type="entry name" value="DTDP-D-GLUCOSE 4,6-DEHYDRATASE-RELATED"/>
    <property type="match status" value="1"/>
</dbReference>
<dbReference type="KEGG" id="hfv:R50_0201"/>
<sequence>MRLLVTGGLGFIGSNLVRWILQQHPDVELVNVDAETYAGNPANLADLLPHPRYRGVRADVADRATMRALFHDWHPEAVVHLAAESHVDRSLQDATPFLRTNVEGTQVLLDAARETGVGRFVYVSTDEVYGSLGPTGVFTETSPLAPRSPYAVSKAAGDLLAQAAYHTWRQPVIITRCSNNYGPYQYPEKFIPLVILNALEGQPIPLYGDGQQVRDWIHVEDHVRGLWPALTRGTPGRVYNLSARNEQPNRAVAETILALLGADPALLRTVRDRPGHDRRYALDPSRAEQELGFAPRIPWREGLRQTIAWYHQHTAWWRAIREREDYQNYYQQQYG</sequence>
<organism evidence="10 11">
    <name type="scientific">Candidatus Hydrogenisulfobacillus filiaventi</name>
    <dbReference type="NCBI Taxonomy" id="2707344"/>
    <lineage>
        <taxon>Bacteria</taxon>
        <taxon>Bacillati</taxon>
        <taxon>Bacillota</taxon>
        <taxon>Clostridia</taxon>
        <taxon>Eubacteriales</taxon>
        <taxon>Clostridiales Family XVII. Incertae Sedis</taxon>
        <taxon>Candidatus Hydrogenisulfobacillus</taxon>
    </lineage>
</organism>
<accession>A0A6F8ZD70</accession>
<evidence type="ECO:0000313" key="10">
    <source>
        <dbReference type="EMBL" id="CAB1127707.1"/>
    </source>
</evidence>
<comment type="similarity">
    <text evidence="3 8">Belongs to the NAD(P)-dependent epimerase/dehydratase family. dTDP-glucose dehydratase subfamily.</text>
</comment>
<dbReference type="Gene3D" id="3.40.50.720">
    <property type="entry name" value="NAD(P)-binding Rossmann-like Domain"/>
    <property type="match status" value="1"/>
</dbReference>
<dbReference type="GO" id="GO:0008460">
    <property type="term" value="F:dTDP-glucose 4,6-dehydratase activity"/>
    <property type="evidence" value="ECO:0007669"/>
    <property type="project" value="UniProtKB-EC"/>
</dbReference>
<dbReference type="GO" id="GO:0009225">
    <property type="term" value="P:nucleotide-sugar metabolic process"/>
    <property type="evidence" value="ECO:0007669"/>
    <property type="project" value="InterPro"/>
</dbReference>
<proteinExistence type="inferred from homology"/>
<evidence type="ECO:0000313" key="11">
    <source>
        <dbReference type="Proteomes" id="UP000503399"/>
    </source>
</evidence>
<feature type="domain" description="NAD(P)-binding" evidence="9">
    <location>
        <begin position="4"/>
        <end position="306"/>
    </location>
</feature>
<dbReference type="EC" id="4.2.1.46" evidence="4 8"/>
<evidence type="ECO:0000256" key="7">
    <source>
        <dbReference type="ARBA" id="ARBA00023239"/>
    </source>
</evidence>
<dbReference type="EMBL" id="LR778114">
    <property type="protein sequence ID" value="CAB1127707.1"/>
    <property type="molecule type" value="Genomic_DNA"/>
</dbReference>
<dbReference type="InterPro" id="IPR016040">
    <property type="entry name" value="NAD(P)-bd_dom"/>
</dbReference>
<evidence type="ECO:0000256" key="1">
    <source>
        <dbReference type="ARBA" id="ARBA00001539"/>
    </source>
</evidence>
<dbReference type="AlphaFoldDB" id="A0A6F8ZD70"/>
<reference evidence="10 11" key="1">
    <citation type="submission" date="2020-02" db="EMBL/GenBank/DDBJ databases">
        <authorList>
            <person name="Hogendoorn C."/>
        </authorList>
    </citation>
    <scope>NUCLEOTIDE SEQUENCE [LARGE SCALE GENOMIC DNA]</scope>
    <source>
        <strain evidence="10">R501</strain>
    </source>
</reference>
<evidence type="ECO:0000259" key="9">
    <source>
        <dbReference type="Pfam" id="PF16363"/>
    </source>
</evidence>
<dbReference type="InterPro" id="IPR005888">
    <property type="entry name" value="dTDP_Gluc_deHydtase"/>
</dbReference>
<evidence type="ECO:0000256" key="2">
    <source>
        <dbReference type="ARBA" id="ARBA00001911"/>
    </source>
</evidence>
<dbReference type="Pfam" id="PF16363">
    <property type="entry name" value="GDP_Man_Dehyd"/>
    <property type="match status" value="1"/>
</dbReference>
<evidence type="ECO:0000256" key="3">
    <source>
        <dbReference type="ARBA" id="ARBA00008178"/>
    </source>
</evidence>
<dbReference type="SUPFAM" id="SSF51735">
    <property type="entry name" value="NAD(P)-binding Rossmann-fold domains"/>
    <property type="match status" value="1"/>
</dbReference>
<dbReference type="CDD" id="cd05246">
    <property type="entry name" value="dTDP_GD_SDR_e"/>
    <property type="match status" value="1"/>
</dbReference>
<keyword evidence="7 8" id="KW-0456">Lyase</keyword>
<dbReference type="InterPro" id="IPR036291">
    <property type="entry name" value="NAD(P)-bd_dom_sf"/>
</dbReference>
<keyword evidence="11" id="KW-1185">Reference proteome</keyword>
<keyword evidence="6" id="KW-0520">NAD</keyword>
<evidence type="ECO:0000256" key="4">
    <source>
        <dbReference type="ARBA" id="ARBA00011990"/>
    </source>
</evidence>
<dbReference type="Proteomes" id="UP000503399">
    <property type="component" value="Chromosome"/>
</dbReference>
<evidence type="ECO:0000256" key="5">
    <source>
        <dbReference type="ARBA" id="ARBA00016977"/>
    </source>
</evidence>
<comment type="cofactor">
    <cofactor evidence="2 8">
        <name>NAD(+)</name>
        <dbReference type="ChEBI" id="CHEBI:57540"/>
    </cofactor>
</comment>
<evidence type="ECO:0000256" key="6">
    <source>
        <dbReference type="ARBA" id="ARBA00023027"/>
    </source>
</evidence>
<dbReference type="Gene3D" id="3.90.25.10">
    <property type="entry name" value="UDP-galactose 4-epimerase, domain 1"/>
    <property type="match status" value="1"/>
</dbReference>
<gene>
    <name evidence="10" type="primary">spsJ</name>
    <name evidence="10" type="ORF">R50_0201</name>
</gene>
<evidence type="ECO:0000256" key="8">
    <source>
        <dbReference type="RuleBase" id="RU004473"/>
    </source>
</evidence>
<protein>
    <recommendedName>
        <fullName evidence="5 8">dTDP-glucose 4,6-dehydratase</fullName>
        <ecNumber evidence="4 8">4.2.1.46</ecNumber>
    </recommendedName>
</protein>